<dbReference type="OrthoDB" id="3364132at2759"/>
<feature type="compositionally biased region" description="Basic and acidic residues" evidence="1">
    <location>
        <begin position="232"/>
        <end position="244"/>
    </location>
</feature>
<proteinExistence type="predicted"/>
<evidence type="ECO:0000313" key="3">
    <source>
        <dbReference type="EMBL" id="KAF9479640.1"/>
    </source>
</evidence>
<name>A0A9P5Z3K5_9AGAR</name>
<feature type="region of interest" description="Disordered" evidence="1">
    <location>
        <begin position="224"/>
        <end position="244"/>
    </location>
</feature>
<dbReference type="InterPro" id="IPR057678">
    <property type="entry name" value="DUF7918"/>
</dbReference>
<organism evidence="3 4">
    <name type="scientific">Pholiota conissans</name>
    <dbReference type="NCBI Taxonomy" id="109636"/>
    <lineage>
        <taxon>Eukaryota</taxon>
        <taxon>Fungi</taxon>
        <taxon>Dikarya</taxon>
        <taxon>Basidiomycota</taxon>
        <taxon>Agaricomycotina</taxon>
        <taxon>Agaricomycetes</taxon>
        <taxon>Agaricomycetidae</taxon>
        <taxon>Agaricales</taxon>
        <taxon>Agaricineae</taxon>
        <taxon>Strophariaceae</taxon>
        <taxon>Pholiota</taxon>
    </lineage>
</organism>
<reference evidence="3" key="1">
    <citation type="submission" date="2020-11" db="EMBL/GenBank/DDBJ databases">
        <authorList>
            <consortium name="DOE Joint Genome Institute"/>
            <person name="Ahrendt S."/>
            <person name="Riley R."/>
            <person name="Andreopoulos W."/>
            <person name="Labutti K."/>
            <person name="Pangilinan J."/>
            <person name="Ruiz-Duenas F.J."/>
            <person name="Barrasa J.M."/>
            <person name="Sanchez-Garcia M."/>
            <person name="Camarero S."/>
            <person name="Miyauchi S."/>
            <person name="Serrano A."/>
            <person name="Linde D."/>
            <person name="Babiker R."/>
            <person name="Drula E."/>
            <person name="Ayuso-Fernandez I."/>
            <person name="Pacheco R."/>
            <person name="Padilla G."/>
            <person name="Ferreira P."/>
            <person name="Barriuso J."/>
            <person name="Kellner H."/>
            <person name="Castanera R."/>
            <person name="Alfaro M."/>
            <person name="Ramirez L."/>
            <person name="Pisabarro A.G."/>
            <person name="Kuo A."/>
            <person name="Tritt A."/>
            <person name="Lipzen A."/>
            <person name="He G."/>
            <person name="Yan M."/>
            <person name="Ng V."/>
            <person name="Cullen D."/>
            <person name="Martin F."/>
            <person name="Rosso M.-N."/>
            <person name="Henrissat B."/>
            <person name="Hibbett D."/>
            <person name="Martinez A.T."/>
            <person name="Grigoriev I.V."/>
        </authorList>
    </citation>
    <scope>NUCLEOTIDE SEQUENCE</scope>
    <source>
        <strain evidence="3">CIRM-BRFM 674</strain>
    </source>
</reference>
<sequence>MSTESKLIYKGFEAYISVDSNPLPIIRPVYSEQGAIAWVASEAGKAFSICYCKTLRDAKDYEATVYLDGRQIYSCVHTRRDGNISNVFEISDVRVSPTERKGFIFSKSVLTDDDAHLNNPALSDVGEIKVVLQRFKVTKQERVMKEDKDSKSDGNDFQIHEALKIHEKSKKGLDHQIEYSESITRPKGRRSRYSYHVFFDDLEDPVLSLPKAVLQAERIVLGPKALDSSSGPDEKPTLPRDGENEEVKPIVSLSDNENLDGVLDEMLERERALMAELENIRGQKRAREDTIEASKRVKLEPISHFVPGEVIDLTQ</sequence>
<dbReference type="PANTHER" id="PTHR36223:SF5">
    <property type="entry name" value="BETA-LACTAMASE-TYPE TRANSPEPTIDASE FOLD DOMAIN CONTAINING PROTEIN"/>
    <property type="match status" value="1"/>
</dbReference>
<feature type="domain" description="DUF7918" evidence="2">
    <location>
        <begin position="35"/>
        <end position="193"/>
    </location>
</feature>
<dbReference type="PANTHER" id="PTHR36223">
    <property type="entry name" value="BETA-LACTAMASE-TYPE TRANSPEPTIDASE FOLD DOMAIN CONTAINING PROTEIN"/>
    <property type="match status" value="1"/>
</dbReference>
<keyword evidence="4" id="KW-1185">Reference proteome</keyword>
<dbReference type="AlphaFoldDB" id="A0A9P5Z3K5"/>
<gene>
    <name evidence="3" type="ORF">BDN70DRAFT_983326</name>
</gene>
<protein>
    <recommendedName>
        <fullName evidence="2">DUF7918 domain-containing protein</fullName>
    </recommendedName>
</protein>
<evidence type="ECO:0000256" key="1">
    <source>
        <dbReference type="SAM" id="MobiDB-lite"/>
    </source>
</evidence>
<dbReference type="Proteomes" id="UP000807469">
    <property type="component" value="Unassembled WGS sequence"/>
</dbReference>
<evidence type="ECO:0000259" key="2">
    <source>
        <dbReference type="Pfam" id="PF25534"/>
    </source>
</evidence>
<accession>A0A9P5Z3K5</accession>
<dbReference type="Pfam" id="PF25534">
    <property type="entry name" value="DUF7918"/>
    <property type="match status" value="1"/>
</dbReference>
<dbReference type="EMBL" id="MU155209">
    <property type="protein sequence ID" value="KAF9479640.1"/>
    <property type="molecule type" value="Genomic_DNA"/>
</dbReference>
<evidence type="ECO:0000313" key="4">
    <source>
        <dbReference type="Proteomes" id="UP000807469"/>
    </source>
</evidence>
<comment type="caution">
    <text evidence="3">The sequence shown here is derived from an EMBL/GenBank/DDBJ whole genome shotgun (WGS) entry which is preliminary data.</text>
</comment>